<gene>
    <name evidence="2" type="ORF">QLX08_005861</name>
</gene>
<comment type="caution">
    <text evidence="2">The sequence shown here is derived from an EMBL/GenBank/DDBJ whole genome shotgun (WGS) entry which is preliminary data.</text>
</comment>
<dbReference type="Proteomes" id="UP001432146">
    <property type="component" value="Unassembled WGS sequence"/>
</dbReference>
<dbReference type="AlphaFoldDB" id="A0AAW0ZY86"/>
<protein>
    <submittedName>
        <fullName evidence="2">Uncharacterized protein</fullName>
    </submittedName>
</protein>
<name>A0AAW0ZY86_9HYME</name>
<sequence length="101" mass="11443">MGSRFAVEKVGSENLPDASFGRQNLQIEYLEPSITVLNVNPKSLDLVQKIETSVTEEYDADNDFDELPYEMRIETKLETEENKDLSESRKGASDSREPGEK</sequence>
<keyword evidence="3" id="KW-1185">Reference proteome</keyword>
<dbReference type="EMBL" id="JAWNGG020000101">
    <property type="protein sequence ID" value="KAK9302024.1"/>
    <property type="molecule type" value="Genomic_DNA"/>
</dbReference>
<evidence type="ECO:0000313" key="2">
    <source>
        <dbReference type="EMBL" id="KAK9302024.1"/>
    </source>
</evidence>
<proteinExistence type="predicted"/>
<evidence type="ECO:0000313" key="3">
    <source>
        <dbReference type="Proteomes" id="UP001432146"/>
    </source>
</evidence>
<organism evidence="2 3">
    <name type="scientific">Tetragonisca angustula</name>
    <dbReference type="NCBI Taxonomy" id="166442"/>
    <lineage>
        <taxon>Eukaryota</taxon>
        <taxon>Metazoa</taxon>
        <taxon>Ecdysozoa</taxon>
        <taxon>Arthropoda</taxon>
        <taxon>Hexapoda</taxon>
        <taxon>Insecta</taxon>
        <taxon>Pterygota</taxon>
        <taxon>Neoptera</taxon>
        <taxon>Endopterygota</taxon>
        <taxon>Hymenoptera</taxon>
        <taxon>Apocrita</taxon>
        <taxon>Aculeata</taxon>
        <taxon>Apoidea</taxon>
        <taxon>Anthophila</taxon>
        <taxon>Apidae</taxon>
        <taxon>Tetragonisca</taxon>
    </lineage>
</organism>
<feature type="region of interest" description="Disordered" evidence="1">
    <location>
        <begin position="74"/>
        <end position="101"/>
    </location>
</feature>
<reference evidence="2 3" key="1">
    <citation type="submission" date="2024-05" db="EMBL/GenBank/DDBJ databases">
        <title>The nuclear and mitochondrial genome assemblies of Tetragonisca angustula (Apidae: Meliponini), a tiny yet remarkable pollinator in the Neotropics.</title>
        <authorList>
            <person name="Ferrari R."/>
            <person name="Ricardo P.C."/>
            <person name="Dias F.C."/>
            <person name="Araujo N.S."/>
            <person name="Soares D.O."/>
            <person name="Zhou Q.-S."/>
            <person name="Zhu C.-D."/>
            <person name="Coutinho L."/>
            <person name="Airas M.C."/>
            <person name="Batista T.M."/>
        </authorList>
    </citation>
    <scope>NUCLEOTIDE SEQUENCE [LARGE SCALE GENOMIC DNA]</scope>
    <source>
        <strain evidence="2">ASF017062</strain>
        <tissue evidence="2">Abdomen</tissue>
    </source>
</reference>
<evidence type="ECO:0000256" key="1">
    <source>
        <dbReference type="SAM" id="MobiDB-lite"/>
    </source>
</evidence>
<accession>A0AAW0ZY86</accession>